<reference evidence="2" key="1">
    <citation type="submission" date="2020-01" db="EMBL/GenBank/DDBJ databases">
        <title>Whole-genome analyses of novel actinobacteria.</title>
        <authorList>
            <person name="Sahin N."/>
        </authorList>
    </citation>
    <scope>NUCLEOTIDE SEQUENCE</scope>
    <source>
        <strain evidence="2">YC537</strain>
    </source>
</reference>
<comment type="caution">
    <text evidence="2">The sequence shown here is derived from an EMBL/GenBank/DDBJ whole genome shotgun (WGS) entry which is preliminary data.</text>
</comment>
<accession>A0A964XMT0</accession>
<organism evidence="2 3">
    <name type="scientific">Streptomyces boluensis</name>
    <dbReference type="NCBI Taxonomy" id="1775135"/>
    <lineage>
        <taxon>Bacteria</taxon>
        <taxon>Bacillati</taxon>
        <taxon>Actinomycetota</taxon>
        <taxon>Actinomycetes</taxon>
        <taxon>Kitasatosporales</taxon>
        <taxon>Streptomycetaceae</taxon>
        <taxon>Streptomyces</taxon>
    </lineage>
</organism>
<dbReference type="Gene3D" id="3.40.50.720">
    <property type="entry name" value="NAD(P)-binding Rossmann-like Domain"/>
    <property type="match status" value="1"/>
</dbReference>
<name>A0A964XMT0_9ACTN</name>
<dbReference type="InterPro" id="IPR051606">
    <property type="entry name" value="Polyketide_Oxido-like"/>
</dbReference>
<dbReference type="OrthoDB" id="3191258at2"/>
<dbReference type="EMBL" id="JAAAHS010000145">
    <property type="protein sequence ID" value="NBE53496.1"/>
    <property type="molecule type" value="Genomic_DNA"/>
</dbReference>
<dbReference type="PANTHER" id="PTHR43355:SF2">
    <property type="entry name" value="FLAVIN REDUCTASE (NADPH)"/>
    <property type="match status" value="1"/>
</dbReference>
<evidence type="ECO:0000259" key="1">
    <source>
        <dbReference type="Pfam" id="PF13460"/>
    </source>
</evidence>
<dbReference type="SUPFAM" id="SSF51735">
    <property type="entry name" value="NAD(P)-binding Rossmann-fold domains"/>
    <property type="match status" value="1"/>
</dbReference>
<dbReference type="AlphaFoldDB" id="A0A964XMT0"/>
<dbReference type="RefSeq" id="WP_161699454.1">
    <property type="nucleotide sequence ID" value="NZ_JAAAHS010000145.1"/>
</dbReference>
<sequence length="226" mass="23167">MNIAVIGATGMVGSRLVAEAVTRGHQVVAASRRPQQTPAPGIIPTAVDLADEQHGAAALDAALAKSDAVLLTVRPAAGQEDSIAPSTSAVLDAAAKAGIRVLVVGGAGPLKSPRRPGLLVIDDPDHVPAQWRAIAGASTAQLRTCKEHPYGNWTYLSPPSLLEPGTRTGTYRRGTTTLLTAPDGTSRISVEDLAVAALDELEHPEGERHFTVAAAVADGGSRTTSA</sequence>
<protein>
    <submittedName>
        <fullName evidence="2">NAD(P)H-binding protein</fullName>
    </submittedName>
</protein>
<evidence type="ECO:0000313" key="2">
    <source>
        <dbReference type="EMBL" id="NBE53496.1"/>
    </source>
</evidence>
<proteinExistence type="predicted"/>
<dbReference type="InterPro" id="IPR016040">
    <property type="entry name" value="NAD(P)-bd_dom"/>
</dbReference>
<dbReference type="PANTHER" id="PTHR43355">
    <property type="entry name" value="FLAVIN REDUCTASE (NADPH)"/>
    <property type="match status" value="1"/>
</dbReference>
<keyword evidence="3" id="KW-1185">Reference proteome</keyword>
<dbReference type="Pfam" id="PF13460">
    <property type="entry name" value="NAD_binding_10"/>
    <property type="match status" value="1"/>
</dbReference>
<gene>
    <name evidence="2" type="ORF">GUY60_19120</name>
</gene>
<dbReference type="InterPro" id="IPR036291">
    <property type="entry name" value="NAD(P)-bd_dom_sf"/>
</dbReference>
<evidence type="ECO:0000313" key="3">
    <source>
        <dbReference type="Proteomes" id="UP000598297"/>
    </source>
</evidence>
<feature type="domain" description="NAD(P)-binding" evidence="1">
    <location>
        <begin position="7"/>
        <end position="200"/>
    </location>
</feature>
<dbReference type="Proteomes" id="UP000598297">
    <property type="component" value="Unassembled WGS sequence"/>
</dbReference>
<dbReference type="GO" id="GO:0016646">
    <property type="term" value="F:oxidoreductase activity, acting on the CH-NH group of donors, NAD or NADP as acceptor"/>
    <property type="evidence" value="ECO:0007669"/>
    <property type="project" value="TreeGrafter"/>
</dbReference>